<keyword evidence="3" id="KW-0479">Metal-binding</keyword>
<dbReference type="PANTHER" id="PTHR12170:SF3">
    <property type="entry name" value="GH10162P"/>
    <property type="match status" value="1"/>
</dbReference>
<dbReference type="InterPro" id="IPR006595">
    <property type="entry name" value="CTLH_C"/>
</dbReference>
<dbReference type="PANTHER" id="PTHR12170">
    <property type="entry name" value="MACROPHAGE ERYTHROBLAST ATTACHER-RELATED"/>
    <property type="match status" value="1"/>
</dbReference>
<dbReference type="SUPFAM" id="SSF57850">
    <property type="entry name" value="RING/U-box"/>
    <property type="match status" value="1"/>
</dbReference>
<dbReference type="GO" id="GO:0043161">
    <property type="term" value="P:proteasome-mediated ubiquitin-dependent protein catabolic process"/>
    <property type="evidence" value="ECO:0007669"/>
    <property type="project" value="InterPro"/>
</dbReference>
<keyword evidence="5" id="KW-0862">Zinc</keyword>
<keyword evidence="13" id="KW-1185">Reference proteome</keyword>
<dbReference type="STRING" id="1336337.A0A3N4JWH5"/>
<dbReference type="Gene3D" id="3.30.40.10">
    <property type="entry name" value="Zinc/RING finger domain, C3HC4 (zinc finger)"/>
    <property type="match status" value="1"/>
</dbReference>
<protein>
    <recommendedName>
        <fullName evidence="8">GID complex catalytic subunit 2</fullName>
    </recommendedName>
    <alternativeName>
        <fullName evidence="7">Glucose-induced degradation protein 2</fullName>
    </alternativeName>
</protein>
<dbReference type="InterPro" id="IPR044063">
    <property type="entry name" value="ZF_RING_GID"/>
</dbReference>
<dbReference type="Pfam" id="PF10607">
    <property type="entry name" value="CTLH"/>
    <property type="match status" value="1"/>
</dbReference>
<evidence type="ECO:0000256" key="5">
    <source>
        <dbReference type="ARBA" id="ARBA00022833"/>
    </source>
</evidence>
<dbReference type="InterPro" id="IPR027370">
    <property type="entry name" value="Znf-RING_euk"/>
</dbReference>
<dbReference type="SMART" id="SM00757">
    <property type="entry name" value="CRA"/>
    <property type="match status" value="1"/>
</dbReference>
<keyword evidence="4 9" id="KW-0863">Zinc-finger</keyword>
<dbReference type="GO" id="GO:0005634">
    <property type="term" value="C:nucleus"/>
    <property type="evidence" value="ECO:0007669"/>
    <property type="project" value="TreeGrafter"/>
</dbReference>
<sequence length="383" mass="43407">MEAIQKEYERLIKRANLSKSINDVDHCLTLLETAREAILRGTDPTTSKMTLVKLQQAMSTGLSKVQDDHKEIYTGLNRYGKALDKTFKAASTYSTNDYDALTSQAPLIKRAIAMHLIREGQFSVANCFLTEAGPIEIPPDLQQRFQEMYEILDAMRTRRDLSLAIEWARQKSAQLEQRGSNLEFELCKLQFIWLFIEQPDYVMVYARREFTKFQEKHLKDIQQLMCAFLFLQSPEKSPYSKIFADPEKSWNDVAHSFTKEFCSLLGLSAESPLYIAATAGAIALPTLLKMASIMKEKKTEWSTVNELPAEIALPPGYQFHSIFVCPVSKDQTTELNPPMMLPCGHVIAQESLQRLAKGGSSVTLKCPYCPRESSLHHAKPVII</sequence>
<dbReference type="AlphaFoldDB" id="A0A3N4JWH5"/>
<dbReference type="GO" id="GO:0061630">
    <property type="term" value="F:ubiquitin protein ligase activity"/>
    <property type="evidence" value="ECO:0007669"/>
    <property type="project" value="InterPro"/>
</dbReference>
<keyword evidence="2" id="KW-0963">Cytoplasm</keyword>
<evidence type="ECO:0000259" key="10">
    <source>
        <dbReference type="PROSITE" id="PS50897"/>
    </source>
</evidence>
<dbReference type="GO" id="GO:0008270">
    <property type="term" value="F:zinc ion binding"/>
    <property type="evidence" value="ECO:0007669"/>
    <property type="project" value="UniProtKB-KW"/>
</dbReference>
<dbReference type="InterPro" id="IPR024964">
    <property type="entry name" value="CTLH/CRA"/>
</dbReference>
<dbReference type="PROSITE" id="PS51867">
    <property type="entry name" value="ZF_RING_GID"/>
    <property type="match status" value="1"/>
</dbReference>
<dbReference type="Proteomes" id="UP000276215">
    <property type="component" value="Unassembled WGS sequence"/>
</dbReference>
<feature type="domain" description="RING-Gid-type" evidence="11">
    <location>
        <begin position="325"/>
        <end position="369"/>
    </location>
</feature>
<dbReference type="GO" id="GO:0005737">
    <property type="term" value="C:cytoplasm"/>
    <property type="evidence" value="ECO:0007669"/>
    <property type="project" value="UniProtKB-SubCell"/>
</dbReference>
<dbReference type="PROSITE" id="PS50897">
    <property type="entry name" value="CTLH"/>
    <property type="match status" value="1"/>
</dbReference>
<dbReference type="FunFam" id="3.30.40.10:FF:000143">
    <property type="entry name" value="Regulator of gluconeogenesis Rmd5"/>
    <property type="match status" value="1"/>
</dbReference>
<evidence type="ECO:0000256" key="7">
    <source>
        <dbReference type="ARBA" id="ARBA00075398"/>
    </source>
</evidence>
<evidence type="ECO:0000313" key="12">
    <source>
        <dbReference type="EMBL" id="RPB01558.1"/>
    </source>
</evidence>
<accession>A0A3N4JWH5</accession>
<evidence type="ECO:0000313" key="13">
    <source>
        <dbReference type="Proteomes" id="UP000276215"/>
    </source>
</evidence>
<comment type="similarity">
    <text evidence="6">Belongs to the RMD5/GID2 family.</text>
</comment>
<name>A0A3N4JWH5_9PEZI</name>
<evidence type="ECO:0000256" key="8">
    <source>
        <dbReference type="ARBA" id="ARBA00080744"/>
    </source>
</evidence>
<dbReference type="InterPro" id="IPR013083">
    <property type="entry name" value="Znf_RING/FYVE/PHD"/>
</dbReference>
<dbReference type="InterPro" id="IPR045098">
    <property type="entry name" value="Fyv10_fam"/>
</dbReference>
<evidence type="ECO:0000259" key="11">
    <source>
        <dbReference type="PROSITE" id="PS51867"/>
    </source>
</evidence>
<dbReference type="OrthoDB" id="1933281at2759"/>
<dbReference type="InterPro" id="IPR037683">
    <property type="entry name" value="Rmd5_dRing"/>
</dbReference>
<feature type="zinc finger region" description="RING-Gid-type" evidence="9">
    <location>
        <begin position="325"/>
        <end position="369"/>
    </location>
</feature>
<feature type="domain" description="CTLH" evidence="10">
    <location>
        <begin position="144"/>
        <end position="192"/>
    </location>
</feature>
<proteinExistence type="inferred from homology"/>
<organism evidence="12 13">
    <name type="scientific">Choiromyces venosus 120613-1</name>
    <dbReference type="NCBI Taxonomy" id="1336337"/>
    <lineage>
        <taxon>Eukaryota</taxon>
        <taxon>Fungi</taxon>
        <taxon>Dikarya</taxon>
        <taxon>Ascomycota</taxon>
        <taxon>Pezizomycotina</taxon>
        <taxon>Pezizomycetes</taxon>
        <taxon>Pezizales</taxon>
        <taxon>Tuberaceae</taxon>
        <taxon>Choiromyces</taxon>
    </lineage>
</organism>
<dbReference type="CDD" id="cd16652">
    <property type="entry name" value="dRING_Rmd5p-like"/>
    <property type="match status" value="1"/>
</dbReference>
<evidence type="ECO:0000256" key="6">
    <source>
        <dbReference type="ARBA" id="ARBA00061136"/>
    </source>
</evidence>
<reference evidence="12 13" key="1">
    <citation type="journal article" date="2018" name="Nat. Ecol. Evol.">
        <title>Pezizomycetes genomes reveal the molecular basis of ectomycorrhizal truffle lifestyle.</title>
        <authorList>
            <person name="Murat C."/>
            <person name="Payen T."/>
            <person name="Noel B."/>
            <person name="Kuo A."/>
            <person name="Morin E."/>
            <person name="Chen J."/>
            <person name="Kohler A."/>
            <person name="Krizsan K."/>
            <person name="Balestrini R."/>
            <person name="Da Silva C."/>
            <person name="Montanini B."/>
            <person name="Hainaut M."/>
            <person name="Levati E."/>
            <person name="Barry K.W."/>
            <person name="Belfiori B."/>
            <person name="Cichocki N."/>
            <person name="Clum A."/>
            <person name="Dockter R.B."/>
            <person name="Fauchery L."/>
            <person name="Guy J."/>
            <person name="Iotti M."/>
            <person name="Le Tacon F."/>
            <person name="Lindquist E.A."/>
            <person name="Lipzen A."/>
            <person name="Malagnac F."/>
            <person name="Mello A."/>
            <person name="Molinier V."/>
            <person name="Miyauchi S."/>
            <person name="Poulain J."/>
            <person name="Riccioni C."/>
            <person name="Rubini A."/>
            <person name="Sitrit Y."/>
            <person name="Splivallo R."/>
            <person name="Traeger S."/>
            <person name="Wang M."/>
            <person name="Zifcakova L."/>
            <person name="Wipf D."/>
            <person name="Zambonelli A."/>
            <person name="Paolocci F."/>
            <person name="Nowrousian M."/>
            <person name="Ottonello S."/>
            <person name="Baldrian P."/>
            <person name="Spatafora J.W."/>
            <person name="Henrissat B."/>
            <person name="Nagy L.G."/>
            <person name="Aury J.M."/>
            <person name="Wincker P."/>
            <person name="Grigoriev I.V."/>
            <person name="Bonfante P."/>
            <person name="Martin F.M."/>
        </authorList>
    </citation>
    <scope>NUCLEOTIDE SEQUENCE [LARGE SCALE GENOMIC DNA]</scope>
    <source>
        <strain evidence="12 13">120613-1</strain>
    </source>
</reference>
<gene>
    <name evidence="12" type="ORF">L873DRAFT_1676176</name>
</gene>
<comment type="subcellular location">
    <subcellularLocation>
        <location evidence="1">Cytoplasm</location>
    </subcellularLocation>
</comment>
<dbReference type="EMBL" id="ML120372">
    <property type="protein sequence ID" value="RPB01558.1"/>
    <property type="molecule type" value="Genomic_DNA"/>
</dbReference>
<evidence type="ECO:0000256" key="2">
    <source>
        <dbReference type="ARBA" id="ARBA00022490"/>
    </source>
</evidence>
<dbReference type="GO" id="GO:0034657">
    <property type="term" value="C:GID complex"/>
    <property type="evidence" value="ECO:0007669"/>
    <property type="project" value="TreeGrafter"/>
</dbReference>
<evidence type="ECO:0000256" key="3">
    <source>
        <dbReference type="ARBA" id="ARBA00022723"/>
    </source>
</evidence>
<dbReference type="InterPro" id="IPR013144">
    <property type="entry name" value="CRA_dom"/>
</dbReference>
<evidence type="ECO:0000256" key="4">
    <source>
        <dbReference type="ARBA" id="ARBA00022771"/>
    </source>
</evidence>
<dbReference type="Pfam" id="PF13445">
    <property type="entry name" value="zf-RING_UBOX"/>
    <property type="match status" value="1"/>
</dbReference>
<evidence type="ECO:0000256" key="1">
    <source>
        <dbReference type="ARBA" id="ARBA00004496"/>
    </source>
</evidence>
<evidence type="ECO:0000256" key="9">
    <source>
        <dbReference type="PROSITE-ProRule" id="PRU01215"/>
    </source>
</evidence>